<feature type="signal peptide" evidence="2">
    <location>
        <begin position="1"/>
        <end position="21"/>
    </location>
</feature>
<keyword evidence="2" id="KW-0732">Signal</keyword>
<dbReference type="InterPro" id="IPR000566">
    <property type="entry name" value="Lipocln_cytosolic_FA-bd_dom"/>
</dbReference>
<dbReference type="GO" id="GO:0006950">
    <property type="term" value="P:response to stress"/>
    <property type="evidence" value="ECO:0007669"/>
    <property type="project" value="UniProtKB-ARBA"/>
</dbReference>
<comment type="subcellular location">
    <subcellularLocation>
        <location evidence="2">Cell outer membrane</location>
    </subcellularLocation>
</comment>
<dbReference type="RefSeq" id="WP_036110510.1">
    <property type="nucleotide sequence ID" value="NZ_JAJA02000001.1"/>
</dbReference>
<dbReference type="PIRSF" id="PIRSF036893">
    <property type="entry name" value="Lipocalin_ApoD"/>
    <property type="match status" value="1"/>
</dbReference>
<proteinExistence type="inferred from homology"/>
<keyword evidence="2" id="KW-0472">Membrane</keyword>
<evidence type="ECO:0000256" key="3">
    <source>
        <dbReference type="PIRSR" id="PIRSR036893-52"/>
    </source>
</evidence>
<evidence type="ECO:0000256" key="1">
    <source>
        <dbReference type="ARBA" id="ARBA00006889"/>
    </source>
</evidence>
<dbReference type="PANTHER" id="PTHR10612">
    <property type="entry name" value="APOLIPOPROTEIN D"/>
    <property type="match status" value="1"/>
</dbReference>
<dbReference type="EMBL" id="JAJA02000001">
    <property type="protein sequence ID" value="KWS04156.1"/>
    <property type="molecule type" value="Genomic_DNA"/>
</dbReference>
<keyword evidence="3" id="KW-0564">Palmitate</keyword>
<comment type="similarity">
    <text evidence="1 2">Belongs to the calycin superfamily. Lipocalin family.</text>
</comment>
<reference evidence="5 6" key="1">
    <citation type="journal article" date="2014" name="Genome Announc.">
        <title>Draft Genome Sequence of Lysobacter capsici AZ78, a Bacterium Antagonistic to Plant-Pathogenic Oomycetes.</title>
        <authorList>
            <person name="Puopolo G."/>
            <person name="Sonego P."/>
            <person name="Engelen K."/>
            <person name="Pertot I."/>
        </authorList>
    </citation>
    <scope>NUCLEOTIDE SEQUENCE [LARGE SCALE GENOMIC DNA]</scope>
    <source>
        <strain evidence="5 6">AZ78</strain>
    </source>
</reference>
<evidence type="ECO:0000259" key="4">
    <source>
        <dbReference type="Pfam" id="PF08212"/>
    </source>
</evidence>
<dbReference type="PANTHER" id="PTHR10612:SF34">
    <property type="entry name" value="APOLIPOPROTEIN D"/>
    <property type="match status" value="1"/>
</dbReference>
<keyword evidence="2" id="KW-0446">Lipid-binding</keyword>
<accession>A0A108U7U9</accession>
<dbReference type="GO" id="GO:0009279">
    <property type="term" value="C:cell outer membrane"/>
    <property type="evidence" value="ECO:0007669"/>
    <property type="project" value="UniProtKB-SubCell"/>
</dbReference>
<name>A0A108U7U9_9GAMM</name>
<keyword evidence="6" id="KW-1185">Reference proteome</keyword>
<comment type="function">
    <text evidence="2">Involved in the storage or transport of lipids necessary for membrane maintenance under stressful conditions. Displays a binding preference for lysophospholipids.</text>
</comment>
<dbReference type="OrthoDB" id="9793905at2"/>
<comment type="caution">
    <text evidence="5">The sequence shown here is derived from an EMBL/GenBank/DDBJ whole genome shotgun (WGS) entry which is preliminary data.</text>
</comment>
<dbReference type="Gene3D" id="2.40.128.20">
    <property type="match status" value="1"/>
</dbReference>
<organism evidence="5 6">
    <name type="scientific">Lysobacter capsici AZ78</name>
    <dbReference type="NCBI Taxonomy" id="1444315"/>
    <lineage>
        <taxon>Bacteria</taxon>
        <taxon>Pseudomonadati</taxon>
        <taxon>Pseudomonadota</taxon>
        <taxon>Gammaproteobacteria</taxon>
        <taxon>Lysobacterales</taxon>
        <taxon>Lysobacteraceae</taxon>
        <taxon>Lysobacter</taxon>
    </lineage>
</organism>
<dbReference type="InterPro" id="IPR047202">
    <property type="entry name" value="Lipocalin_Blc-like_dom"/>
</dbReference>
<feature type="chain" id="PRO_5013437018" description="Outer membrane lipoprotein Blc" evidence="2">
    <location>
        <begin position="22"/>
        <end position="179"/>
    </location>
</feature>
<feature type="lipid moiety-binding region" description="N-palmitoyl cysteine" evidence="3">
    <location>
        <position position="17"/>
    </location>
</feature>
<dbReference type="GO" id="GO:0008289">
    <property type="term" value="F:lipid binding"/>
    <property type="evidence" value="ECO:0007669"/>
    <property type="project" value="UniProtKB-UniRule"/>
</dbReference>
<gene>
    <name evidence="5" type="ORF">AZ78_1705</name>
</gene>
<dbReference type="SUPFAM" id="SSF50814">
    <property type="entry name" value="Lipocalins"/>
    <property type="match status" value="1"/>
</dbReference>
<dbReference type="AlphaFoldDB" id="A0A108U7U9"/>
<evidence type="ECO:0000313" key="5">
    <source>
        <dbReference type="EMBL" id="KWS04156.1"/>
    </source>
</evidence>
<sequence length="179" mass="20685">MLLKRLSLLLALPLLSCTGNARPIAPVAQVDLPRFMGDWYVIAHIPSRPEREAFNAIESYKLDERGRIRTTFRYRKGGFDEPVKTMHPVGYVRPDTHNAIWGMQFVWPIKAEYVIVHVDPAYQQTIVGRSKRDYAWIMARTPSIPQADYDAHLERLRELGYSLEGLRKVPQQWPEKASP</sequence>
<dbReference type="InterPro" id="IPR012674">
    <property type="entry name" value="Calycin"/>
</dbReference>
<protein>
    <recommendedName>
        <fullName evidence="2">Outer membrane lipoprotein Blc</fullName>
    </recommendedName>
</protein>
<comment type="subunit">
    <text evidence="2">Homodimer.</text>
</comment>
<dbReference type="CDD" id="cd19438">
    <property type="entry name" value="lipocalin_Blc-like"/>
    <property type="match status" value="1"/>
</dbReference>
<feature type="domain" description="Lipocalin/cytosolic fatty-acid binding" evidence="4">
    <location>
        <begin position="30"/>
        <end position="171"/>
    </location>
</feature>
<evidence type="ECO:0000256" key="2">
    <source>
        <dbReference type="PIRNR" id="PIRNR036893"/>
    </source>
</evidence>
<dbReference type="InterPro" id="IPR022271">
    <property type="entry name" value="Lipocalin_ApoD"/>
</dbReference>
<keyword evidence="2" id="KW-0998">Cell outer membrane</keyword>
<dbReference type="Proteomes" id="UP000023435">
    <property type="component" value="Unassembled WGS sequence"/>
</dbReference>
<evidence type="ECO:0000313" key="6">
    <source>
        <dbReference type="Proteomes" id="UP000023435"/>
    </source>
</evidence>
<keyword evidence="2 3" id="KW-0449">Lipoprotein</keyword>
<feature type="lipid moiety-binding region" description="S-diacylglycerol cysteine" evidence="3">
    <location>
        <position position="17"/>
    </location>
</feature>
<dbReference type="Pfam" id="PF08212">
    <property type="entry name" value="Lipocalin_2"/>
    <property type="match status" value="1"/>
</dbReference>